<dbReference type="Pfam" id="PF13514">
    <property type="entry name" value="AAA_27"/>
    <property type="match status" value="1"/>
</dbReference>
<keyword evidence="1" id="KW-0175">Coiled coil</keyword>
<feature type="coiled-coil region" evidence="1">
    <location>
        <begin position="392"/>
        <end position="518"/>
    </location>
</feature>
<dbReference type="Gene3D" id="3.40.50.300">
    <property type="entry name" value="P-loop containing nucleotide triphosphate hydrolases"/>
    <property type="match status" value="2"/>
</dbReference>
<dbReference type="SUPFAM" id="SSF52540">
    <property type="entry name" value="P-loop containing nucleoside triphosphate hydrolases"/>
    <property type="match status" value="1"/>
</dbReference>
<name>A0A1H7WXX4_9RHOB</name>
<evidence type="ECO:0000313" key="4">
    <source>
        <dbReference type="Proteomes" id="UP000182160"/>
    </source>
</evidence>
<proteinExistence type="predicted"/>
<accession>A0A1H7WXX4</accession>
<feature type="domain" description="YhaN AAA" evidence="2">
    <location>
        <begin position="1"/>
        <end position="207"/>
    </location>
</feature>
<feature type="coiled-coil region" evidence="1">
    <location>
        <begin position="914"/>
        <end position="953"/>
    </location>
</feature>
<dbReference type="AlphaFoldDB" id="A0A1H7WXX4"/>
<evidence type="ECO:0000259" key="2">
    <source>
        <dbReference type="Pfam" id="PF13514"/>
    </source>
</evidence>
<organism evidence="3 4">
    <name type="scientific">Roseovarius tolerans</name>
    <dbReference type="NCBI Taxonomy" id="74031"/>
    <lineage>
        <taxon>Bacteria</taxon>
        <taxon>Pseudomonadati</taxon>
        <taxon>Pseudomonadota</taxon>
        <taxon>Alphaproteobacteria</taxon>
        <taxon>Rhodobacterales</taxon>
        <taxon>Roseobacteraceae</taxon>
        <taxon>Roseovarius</taxon>
    </lineage>
</organism>
<dbReference type="EMBL" id="FOBO01000003">
    <property type="protein sequence ID" value="SEM25709.1"/>
    <property type="molecule type" value="Genomic_DNA"/>
</dbReference>
<feature type="coiled-coil region" evidence="1">
    <location>
        <begin position="576"/>
        <end position="617"/>
    </location>
</feature>
<dbReference type="InterPro" id="IPR027417">
    <property type="entry name" value="P-loop_NTPase"/>
</dbReference>
<dbReference type="PANTHER" id="PTHR41259">
    <property type="entry name" value="DOUBLE-STRAND BREAK REPAIR RAD50 ATPASE, PUTATIVE-RELATED"/>
    <property type="match status" value="1"/>
</dbReference>
<sequence>MRLNRLDLTRYGKFTDVSLTFPAPAPGTPDLHVIYGANEAGKSTLLEGWLDFLFQIPMQSRMAFIHSYQTMQLGAALQIDGRTHDLVRVKKRDSSLLDASGAPVGEALLHGGLRGLDRSSYAAMFSLNRQTLDEGGESILASKGDLGELLFQASAGLTDLAAQLDELHAESEAFLNRTGRKGALRDLGAAFDDLGRQVKDLDTAAAEYARLSTERDRAREEWQHAREAVETAQAEVIETERLSAAIPLLPRLDRLDAQTSGFGALPEPPEGWLAELPELDRAEAAIATRLETARTVVAGLDNELQDCVPDQPVLELREAIAEAEGLKSAHDEAVKDLPRRHGDLASRTEAMQQSLARLRQTGADPVTLLPDARALGRIRDLIERSSGLETALEAAHTEVEDARAALQRATRRLQEAGGNVSDLGGLDGLVQGIRRDDPTGACDRAQARAEETAAELKAALAALAPWSGDSAALADLARPDHATLERLEADIATAGRDAERAQDRLDQLDLALQQARAKRDAIGSTPSVTIEEAAQIRARRESVWSHHRATLTDETADRFEKVLRLDDQVTATLAQHRAHAEKAAGADRDLAEAERQVDTAREQLDNAKSRRDALARNLAVTVASVSGALSADMDMPALRAWLGRLDLAQKAVDTHEHALREQARNHQRVKRARADLLSALTRMGCEMPEDTGLAPALETAQSLLDRATQMEALQETVAQSQQDLTRREAALQIAIDAKADWHDAWHDACAETWVADASLGVAEMRAILEELDRLREHHREVADLTHRTHTMQANIESFEQSVNALADRLGLAVDGPVSDLWRALTTRLRTADREEARRADIEKRLMAARQSLGEIEEAAKIHQGRTAEFARHFGAATWSEARDALTRAGELSRLRAARRDLAEDLCAQMRSSTIEEVRAQLEGVDADALAARAENLRRDLDRLRATQEDAQDTFRKAHEAVEAVGGDGAVARLDEQRQTLLLEIEDGARRHLRQRLGLLAIEAALRSYRDTHRSGMLDRASEAFRIMSRNGYSGLVAQPDGAHEILVALAIDGGSKHADQLSDGARAQLYLALRIAGYHEFARNSGPVPFIADDIMESFDDHRAAEAFGLLAKMSETGQVIYLTHHAHLRDMARDVCPTVQIHDLPE</sequence>
<dbReference type="RefSeq" id="WP_074785124.1">
    <property type="nucleotide sequence ID" value="NZ_FOBO01000003.1"/>
</dbReference>
<evidence type="ECO:0000256" key="1">
    <source>
        <dbReference type="SAM" id="Coils"/>
    </source>
</evidence>
<gene>
    <name evidence="3" type="ORF">SAMN04488077_103180</name>
</gene>
<dbReference type="InterPro" id="IPR038734">
    <property type="entry name" value="YhaN_AAA"/>
</dbReference>
<dbReference type="Proteomes" id="UP000182160">
    <property type="component" value="Unassembled WGS sequence"/>
</dbReference>
<dbReference type="PANTHER" id="PTHR41259:SF1">
    <property type="entry name" value="DOUBLE-STRAND BREAK REPAIR RAD50 ATPASE, PUTATIVE-RELATED"/>
    <property type="match status" value="1"/>
</dbReference>
<protein>
    <submittedName>
        <fullName evidence="3">Uncharacterized protein YhaN</fullName>
    </submittedName>
</protein>
<reference evidence="3 4" key="1">
    <citation type="submission" date="2016-10" db="EMBL/GenBank/DDBJ databases">
        <authorList>
            <person name="de Groot N.N."/>
        </authorList>
    </citation>
    <scope>NUCLEOTIDE SEQUENCE [LARGE SCALE GENOMIC DNA]</scope>
    <source>
        <strain evidence="3 4">DSM 11457</strain>
    </source>
</reference>
<feature type="coiled-coil region" evidence="1">
    <location>
        <begin position="831"/>
        <end position="858"/>
    </location>
</feature>
<evidence type="ECO:0000313" key="3">
    <source>
        <dbReference type="EMBL" id="SEM25709.1"/>
    </source>
</evidence>
<feature type="coiled-coil region" evidence="1">
    <location>
        <begin position="201"/>
        <end position="235"/>
    </location>
</feature>